<accession>A0ABY2BKS4</accession>
<proteinExistence type="predicted"/>
<evidence type="ECO:0000313" key="2">
    <source>
        <dbReference type="EMBL" id="TCO24015.1"/>
    </source>
</evidence>
<sequence length="138" mass="14461">MRRFFTMLVAALAAMLFFAPQAVAGSPHFVGTPTVTRSGDSLIVSGKEAGLGSETQVTIQVSAQAACLNPGQNFPQAANKQTFTAEGTFPVQNGKALFELTLTATFQPKCSPPMRVVFGDVTVQDTAHGLSVTIPGPF</sequence>
<organism evidence="2 3">
    <name type="scientific">Kribbella orskensis</name>
    <dbReference type="NCBI Taxonomy" id="2512216"/>
    <lineage>
        <taxon>Bacteria</taxon>
        <taxon>Bacillati</taxon>
        <taxon>Actinomycetota</taxon>
        <taxon>Actinomycetes</taxon>
        <taxon>Propionibacteriales</taxon>
        <taxon>Kribbellaceae</taxon>
        <taxon>Kribbella</taxon>
    </lineage>
</organism>
<comment type="caution">
    <text evidence="2">The sequence shown here is derived from an EMBL/GenBank/DDBJ whole genome shotgun (WGS) entry which is preliminary data.</text>
</comment>
<dbReference type="EMBL" id="SLWM01000005">
    <property type="protein sequence ID" value="TCO24015.1"/>
    <property type="molecule type" value="Genomic_DNA"/>
</dbReference>
<keyword evidence="3" id="KW-1185">Reference proteome</keyword>
<evidence type="ECO:0000313" key="3">
    <source>
        <dbReference type="Proteomes" id="UP000295818"/>
    </source>
</evidence>
<keyword evidence="1" id="KW-0732">Signal</keyword>
<dbReference type="Proteomes" id="UP000295818">
    <property type="component" value="Unassembled WGS sequence"/>
</dbReference>
<evidence type="ECO:0008006" key="4">
    <source>
        <dbReference type="Google" id="ProtNLM"/>
    </source>
</evidence>
<evidence type="ECO:0000256" key="1">
    <source>
        <dbReference type="SAM" id="SignalP"/>
    </source>
</evidence>
<dbReference type="RefSeq" id="WP_132188993.1">
    <property type="nucleotide sequence ID" value="NZ_SLWM01000005.1"/>
</dbReference>
<reference evidence="2 3" key="1">
    <citation type="journal article" date="2015" name="Stand. Genomic Sci.">
        <title>Genomic Encyclopedia of Bacterial and Archaeal Type Strains, Phase III: the genomes of soil and plant-associated and newly described type strains.</title>
        <authorList>
            <person name="Whitman W.B."/>
            <person name="Woyke T."/>
            <person name="Klenk H.P."/>
            <person name="Zhou Y."/>
            <person name="Lilburn T.G."/>
            <person name="Beck B.J."/>
            <person name="De Vos P."/>
            <person name="Vandamme P."/>
            <person name="Eisen J.A."/>
            <person name="Garrity G."/>
            <person name="Hugenholtz P."/>
            <person name="Kyrpides N.C."/>
        </authorList>
    </citation>
    <scope>NUCLEOTIDE SEQUENCE [LARGE SCALE GENOMIC DNA]</scope>
    <source>
        <strain evidence="2 3">VKM Ac-2538</strain>
    </source>
</reference>
<protein>
    <recommendedName>
        <fullName evidence="4">Neocarzinostatin family protein</fullName>
    </recommendedName>
</protein>
<feature type="chain" id="PRO_5045660371" description="Neocarzinostatin family protein" evidence="1">
    <location>
        <begin position="25"/>
        <end position="138"/>
    </location>
</feature>
<gene>
    <name evidence="2" type="ORF">EV644_10545</name>
</gene>
<feature type="signal peptide" evidence="1">
    <location>
        <begin position="1"/>
        <end position="24"/>
    </location>
</feature>
<name>A0ABY2BKS4_9ACTN</name>